<dbReference type="InterPro" id="IPR011330">
    <property type="entry name" value="Glyco_hydro/deAcase_b/a-brl"/>
</dbReference>
<evidence type="ECO:0000313" key="1">
    <source>
        <dbReference type="EMBL" id="NOU73000.1"/>
    </source>
</evidence>
<dbReference type="SUPFAM" id="SSF88713">
    <property type="entry name" value="Glycoside hydrolase/deacetylase"/>
    <property type="match status" value="1"/>
</dbReference>
<gene>
    <name evidence="1" type="ORF">GC098_16490</name>
</gene>
<protein>
    <submittedName>
        <fullName evidence="1">DUF5054 domain-containing protein</fullName>
    </submittedName>
</protein>
<evidence type="ECO:0000313" key="2">
    <source>
        <dbReference type="Proteomes" id="UP000616779"/>
    </source>
</evidence>
<dbReference type="Pfam" id="PF16477">
    <property type="entry name" value="DUF5054"/>
    <property type="match status" value="1"/>
</dbReference>
<name>A0ABX1XWR0_9BACL</name>
<dbReference type="Proteomes" id="UP000616779">
    <property type="component" value="Unassembled WGS sequence"/>
</dbReference>
<organism evidence="1 2">
    <name type="scientific">Paenibacillus phytorum</name>
    <dbReference type="NCBI Taxonomy" id="2654977"/>
    <lineage>
        <taxon>Bacteria</taxon>
        <taxon>Bacillati</taxon>
        <taxon>Bacillota</taxon>
        <taxon>Bacilli</taxon>
        <taxon>Bacillales</taxon>
        <taxon>Paenibacillaceae</taxon>
        <taxon>Paenibacillus</taxon>
    </lineage>
</organism>
<reference evidence="1 2" key="1">
    <citation type="submission" date="2019-10" db="EMBL/GenBank/DDBJ databases">
        <title>Description of Paenibacillus terrestris sp. nov.</title>
        <authorList>
            <person name="Carlier A."/>
            <person name="Qi S."/>
        </authorList>
    </citation>
    <scope>NUCLEOTIDE SEQUENCE [LARGE SCALE GENOMIC DNA]</scope>
    <source>
        <strain evidence="1 2">LMG 31458</strain>
    </source>
</reference>
<keyword evidence="2" id="KW-1185">Reference proteome</keyword>
<dbReference type="CDD" id="cd10791">
    <property type="entry name" value="GH38N_AMII_like_1"/>
    <property type="match status" value="1"/>
</dbReference>
<dbReference type="RefSeq" id="WP_171644276.1">
    <property type="nucleotide sequence ID" value="NZ_WHOA01000110.1"/>
</dbReference>
<sequence length="701" mass="80290">MCKIKTVHVIFKTHLDIGFTDLAENVVNKYFELYIPKSIELAKQLKADGGPAQFVWTTGSWLIHEYLKQATEEQKLLMEQAIACGNIAWHGLPFTTHTELMDPALFVYGLSIAQKLNARYGKNTMTAKMTDVPGHTIGMVPYFAQFGIQYLHLGVNPASKVPNVPEIFVWKGKDGSEVVVNYASNYGNAVEIDGFDEVMVFAHTGDNCGPPSSDDIKAEFARLSEQYPGASIQASTMDQFAEKLLTLRDRFPVVYEEIGDTWIHGVGTDPLKVSQYRELLRLRDKWVNEGRLDPDSKEYADFCDQLILIPEHTWGLDEKKFLTDFKHYAVQEFRSAREADRITDEAVPDKYSYIGSFAMHEFDSLSSELFSTSWGDRSFRFFESSWMEQRAYVWRAVNALPLDKRVEAKEAIQSLEPKNAWIQNGHELKSDETYDLGSFQVAFSADGSITMLNDRRGKIWADKEHHLGSFQYELFGLEDYNNWFETYTAQRNTTYHWADADFGKPGMEFAEPRPKHRRFTPSVKRIGTCSEENCDVVQVHLEMPLESTQLYGAPREIRIDYRFYKSLNKIEVELSWFDKQANRLPEASWFSFAPKVDNPNLWKMDKLGALISPLEVVKDGNRNLHAVNSGVYYHGSDGKISIETLDAPLVAPGEKRLLQFDNSFVSLDGGMHFLLHNNVWGTNFPMWYEENTKFRFVISLS</sequence>
<dbReference type="EMBL" id="WHOA01000110">
    <property type="protein sequence ID" value="NOU73000.1"/>
    <property type="molecule type" value="Genomic_DNA"/>
</dbReference>
<proteinExistence type="predicted"/>
<comment type="caution">
    <text evidence="1">The sequence shown here is derived from an EMBL/GenBank/DDBJ whole genome shotgun (WGS) entry which is preliminary data.</text>
</comment>
<dbReference type="InterPro" id="IPR032482">
    <property type="entry name" value="DUF5054"/>
</dbReference>
<dbReference type="InterPro" id="IPR027291">
    <property type="entry name" value="Glyco_hydro_38_N_sf"/>
</dbReference>
<dbReference type="Gene3D" id="3.20.110.10">
    <property type="entry name" value="Glycoside hydrolase 38, N terminal domain"/>
    <property type="match status" value="1"/>
</dbReference>
<accession>A0ABX1XWR0</accession>